<dbReference type="Proteomes" id="UP000224563">
    <property type="component" value="Unassembled WGS sequence"/>
</dbReference>
<accession>A0A2G3E437</accession>
<organism evidence="2 3">
    <name type="scientific">Agathobacter ruminis</name>
    <dbReference type="NCBI Taxonomy" id="1712665"/>
    <lineage>
        <taxon>Bacteria</taxon>
        <taxon>Bacillati</taxon>
        <taxon>Bacillota</taxon>
        <taxon>Clostridia</taxon>
        <taxon>Lachnospirales</taxon>
        <taxon>Lachnospiraceae</taxon>
        <taxon>Agathobacter</taxon>
    </lineage>
</organism>
<dbReference type="SUPFAM" id="SSF53597">
    <property type="entry name" value="Dihydrofolate reductase-like"/>
    <property type="match status" value="1"/>
</dbReference>
<dbReference type="InterPro" id="IPR002734">
    <property type="entry name" value="RibDG_C"/>
</dbReference>
<feature type="domain" description="Bacterial bifunctional deaminase-reductase C-terminal" evidence="1">
    <location>
        <begin position="30"/>
        <end position="95"/>
    </location>
</feature>
<keyword evidence="3" id="KW-1185">Reference proteome</keyword>
<name>A0A2G3E437_9FIRM</name>
<dbReference type="GO" id="GO:0008703">
    <property type="term" value="F:5-amino-6-(5-phosphoribosylamino)uracil reductase activity"/>
    <property type="evidence" value="ECO:0007669"/>
    <property type="project" value="InterPro"/>
</dbReference>
<evidence type="ECO:0000313" key="3">
    <source>
        <dbReference type="Proteomes" id="UP000224563"/>
    </source>
</evidence>
<reference evidence="2 3" key="2">
    <citation type="submission" date="2017-10" db="EMBL/GenBank/DDBJ databases">
        <authorList>
            <person name="Banno H."/>
            <person name="Chua N.-H."/>
        </authorList>
    </citation>
    <scope>NUCLEOTIDE SEQUENCE [LARGE SCALE GENOMIC DNA]</scope>
    <source>
        <strain evidence="2 3">JK623</strain>
    </source>
</reference>
<proteinExistence type="predicted"/>
<dbReference type="GO" id="GO:0009231">
    <property type="term" value="P:riboflavin biosynthetic process"/>
    <property type="evidence" value="ECO:0007669"/>
    <property type="project" value="InterPro"/>
</dbReference>
<dbReference type="AlphaFoldDB" id="A0A2G3E437"/>
<gene>
    <name evidence="2" type="ORF">CSX02_05010</name>
</gene>
<reference evidence="2 3" key="1">
    <citation type="submission" date="2017-10" db="EMBL/GenBank/DDBJ databases">
        <title>Resolving the taxonomy of Roseburia spp., Eubacterium rectale and Agathobacter spp. through phylogenomic analysis.</title>
        <authorList>
            <person name="Sheridan P.O."/>
            <person name="Walker A.W."/>
            <person name="Duncan S.H."/>
            <person name="Scott K.P."/>
            <person name="Toole P.W.O."/>
            <person name="Luis P."/>
            <person name="Flint H.J."/>
        </authorList>
    </citation>
    <scope>NUCLEOTIDE SEQUENCE [LARGE SCALE GENOMIC DNA]</scope>
    <source>
        <strain evidence="2 3">JK623</strain>
    </source>
</reference>
<sequence length="121" mass="13593">MFKSRLARESCARIRTIIGGNETVVPDIILGHEAVGEVIEVAKAFEILENDYEIHTIMLEGGGTLNWTLIQKNMVAEMVVLRLPIIIGGKNNIKHCQATRKYNLKGLEFRNGIVVERYEVA</sequence>
<dbReference type="EMBL" id="PDYG01000018">
    <property type="protein sequence ID" value="PHU38038.1"/>
    <property type="molecule type" value="Genomic_DNA"/>
</dbReference>
<evidence type="ECO:0000259" key="1">
    <source>
        <dbReference type="Pfam" id="PF01872"/>
    </source>
</evidence>
<evidence type="ECO:0000313" key="2">
    <source>
        <dbReference type="EMBL" id="PHU38038.1"/>
    </source>
</evidence>
<dbReference type="InterPro" id="IPR024072">
    <property type="entry name" value="DHFR-like_dom_sf"/>
</dbReference>
<comment type="caution">
    <text evidence="2">The sequence shown here is derived from an EMBL/GenBank/DDBJ whole genome shotgun (WGS) entry which is preliminary data.</text>
</comment>
<dbReference type="Gene3D" id="3.40.430.10">
    <property type="entry name" value="Dihydrofolate Reductase, subunit A"/>
    <property type="match status" value="1"/>
</dbReference>
<dbReference type="Pfam" id="PF01872">
    <property type="entry name" value="RibD_C"/>
    <property type="match status" value="1"/>
</dbReference>
<protein>
    <recommendedName>
        <fullName evidence="1">Bacterial bifunctional deaminase-reductase C-terminal domain-containing protein</fullName>
    </recommendedName>
</protein>